<sequence>MSLFIVNFVVGWLVSFLGSLPIGILNLTIVRVSLQQGLRAAFAFAFACTLIEFIYSYGAVWLTGFIIQYAFFKLLTDGLTMLLLLALGLYYLRKQFVLPTTSGKSVQPFTLGIGLSIINVAAFPFWIFYTALLTQKGWVSLPGPSPILVYVLGISLGTLTGLWFFVGLGQRLNAFLSTHLHRFDRVMGWLCVGLAVVQAVSFVNTLRA</sequence>
<evidence type="ECO:0000256" key="1">
    <source>
        <dbReference type="SAM" id="Phobius"/>
    </source>
</evidence>
<dbReference type="OrthoDB" id="9342487at2"/>
<name>A0A3P1BST7_9BACT</name>
<keyword evidence="3" id="KW-1185">Reference proteome</keyword>
<feature type="transmembrane region" description="Helical" evidence="1">
    <location>
        <begin position="113"/>
        <end position="135"/>
    </location>
</feature>
<evidence type="ECO:0008006" key="4">
    <source>
        <dbReference type="Google" id="ProtNLM"/>
    </source>
</evidence>
<dbReference type="RefSeq" id="WP_124874255.1">
    <property type="nucleotide sequence ID" value="NZ_RQJO01000008.1"/>
</dbReference>
<feature type="transmembrane region" description="Helical" evidence="1">
    <location>
        <begin position="6"/>
        <end position="29"/>
    </location>
</feature>
<gene>
    <name evidence="2" type="ORF">EHT25_10660</name>
</gene>
<protein>
    <recommendedName>
        <fullName evidence="4">Lysine transporter LysE</fullName>
    </recommendedName>
</protein>
<feature type="transmembrane region" description="Helical" evidence="1">
    <location>
        <begin position="66"/>
        <end position="92"/>
    </location>
</feature>
<organism evidence="2 3">
    <name type="scientific">Larkinella rosea</name>
    <dbReference type="NCBI Taxonomy" id="2025312"/>
    <lineage>
        <taxon>Bacteria</taxon>
        <taxon>Pseudomonadati</taxon>
        <taxon>Bacteroidota</taxon>
        <taxon>Cytophagia</taxon>
        <taxon>Cytophagales</taxon>
        <taxon>Spirosomataceae</taxon>
        <taxon>Larkinella</taxon>
    </lineage>
</organism>
<accession>A0A3P1BST7</accession>
<feature type="transmembrane region" description="Helical" evidence="1">
    <location>
        <begin position="41"/>
        <end position="60"/>
    </location>
</feature>
<dbReference type="Proteomes" id="UP000271925">
    <property type="component" value="Unassembled WGS sequence"/>
</dbReference>
<dbReference type="AlphaFoldDB" id="A0A3P1BST7"/>
<proteinExistence type="predicted"/>
<feature type="transmembrane region" description="Helical" evidence="1">
    <location>
        <begin position="147"/>
        <end position="166"/>
    </location>
</feature>
<dbReference type="EMBL" id="RQJO01000008">
    <property type="protein sequence ID" value="RRB03983.1"/>
    <property type="molecule type" value="Genomic_DNA"/>
</dbReference>
<comment type="caution">
    <text evidence="2">The sequence shown here is derived from an EMBL/GenBank/DDBJ whole genome shotgun (WGS) entry which is preliminary data.</text>
</comment>
<keyword evidence="1" id="KW-0812">Transmembrane</keyword>
<evidence type="ECO:0000313" key="2">
    <source>
        <dbReference type="EMBL" id="RRB03983.1"/>
    </source>
</evidence>
<feature type="transmembrane region" description="Helical" evidence="1">
    <location>
        <begin position="186"/>
        <end position="206"/>
    </location>
</feature>
<evidence type="ECO:0000313" key="3">
    <source>
        <dbReference type="Proteomes" id="UP000271925"/>
    </source>
</evidence>
<keyword evidence="1" id="KW-0472">Membrane</keyword>
<reference evidence="2 3" key="1">
    <citation type="submission" date="2018-11" db="EMBL/GenBank/DDBJ databases">
        <authorList>
            <person name="Zhou Z."/>
            <person name="Wang G."/>
        </authorList>
    </citation>
    <scope>NUCLEOTIDE SEQUENCE [LARGE SCALE GENOMIC DNA]</scope>
    <source>
        <strain evidence="2 3">KCTC52004</strain>
    </source>
</reference>
<keyword evidence="1" id="KW-1133">Transmembrane helix</keyword>